<proteinExistence type="predicted"/>
<name>A0A8S5VHM4_9CAUD</name>
<evidence type="ECO:0000313" key="1">
    <source>
        <dbReference type="EMBL" id="DAG06282.1"/>
    </source>
</evidence>
<sequence>MEINTEKAEQAIKELSDAFTKAFMPVAEAIKNISATLCHTFIDTWGSIKEKMPDFEKMKISRKRFVKLLMSIGYQRNEANKIAWRYHEEKGKYTFLDFIIESNKKEV</sequence>
<protein>
    <submittedName>
        <fullName evidence="1">Uncharacterized protein</fullName>
    </submittedName>
</protein>
<organism evidence="1">
    <name type="scientific">Myoviridae sp. ctCYN4</name>
    <dbReference type="NCBI Taxonomy" id="2825051"/>
    <lineage>
        <taxon>Viruses</taxon>
        <taxon>Duplodnaviria</taxon>
        <taxon>Heunggongvirae</taxon>
        <taxon>Uroviricota</taxon>
        <taxon>Caudoviricetes</taxon>
    </lineage>
</organism>
<accession>A0A8S5VHM4</accession>
<dbReference type="EMBL" id="BK016268">
    <property type="protein sequence ID" value="DAG06282.1"/>
    <property type="molecule type" value="Genomic_DNA"/>
</dbReference>
<reference evidence="1" key="1">
    <citation type="journal article" date="2021" name="Proc. Natl. Acad. Sci. U.S.A.">
        <title>A Catalog of Tens of Thousands of Viruses from Human Metagenomes Reveals Hidden Associations with Chronic Diseases.</title>
        <authorList>
            <person name="Tisza M.J."/>
            <person name="Buck C.B."/>
        </authorList>
    </citation>
    <scope>NUCLEOTIDE SEQUENCE</scope>
    <source>
        <strain evidence="1">CtCYN4</strain>
    </source>
</reference>